<name>A0ABQ5KZU7_9EUKA</name>
<comment type="caution">
    <text evidence="2">The sequence shown here is derived from an EMBL/GenBank/DDBJ whole genome shotgun (WGS) entry which is preliminary data.</text>
</comment>
<feature type="compositionally biased region" description="Basic and acidic residues" evidence="1">
    <location>
        <begin position="91"/>
        <end position="100"/>
    </location>
</feature>
<dbReference type="EMBL" id="BQXS01005474">
    <property type="protein sequence ID" value="GKT37928.1"/>
    <property type="molecule type" value="Genomic_DNA"/>
</dbReference>
<evidence type="ECO:0000313" key="2">
    <source>
        <dbReference type="EMBL" id="GKT37928.1"/>
    </source>
</evidence>
<feature type="compositionally biased region" description="Basic and acidic residues" evidence="1">
    <location>
        <begin position="66"/>
        <end position="79"/>
    </location>
</feature>
<evidence type="ECO:0000256" key="1">
    <source>
        <dbReference type="SAM" id="MobiDB-lite"/>
    </source>
</evidence>
<accession>A0ABQ5KZU7</accession>
<feature type="region of interest" description="Disordered" evidence="1">
    <location>
        <begin position="66"/>
        <end position="100"/>
    </location>
</feature>
<sequence>MFFGRRVYQRIVGDLFTITSKGRITKIVCDRELLEEMDRKHEVEKAKAEQDRYAKSVKGMKKELEDLRKEQEKGAKEESNTQWLARRMRERSREMTDEQRDVMQKVGIGLGINSPAARFPSIVS</sequence>
<protein>
    <submittedName>
        <fullName evidence="2">Uncharacterized protein</fullName>
    </submittedName>
</protein>
<gene>
    <name evidence="2" type="ORF">ADUPG1_003866</name>
</gene>
<reference evidence="2" key="1">
    <citation type="submission" date="2022-03" db="EMBL/GenBank/DDBJ databases">
        <title>Draft genome sequence of Aduncisulcus paluster, a free-living microaerophilic Fornicata.</title>
        <authorList>
            <person name="Yuyama I."/>
            <person name="Kume K."/>
            <person name="Tamura T."/>
            <person name="Inagaki Y."/>
            <person name="Hashimoto T."/>
        </authorList>
    </citation>
    <scope>NUCLEOTIDE SEQUENCE</scope>
    <source>
        <strain evidence="2">NY0171</strain>
    </source>
</reference>
<keyword evidence="3" id="KW-1185">Reference proteome</keyword>
<feature type="non-terminal residue" evidence="2">
    <location>
        <position position="124"/>
    </location>
</feature>
<organism evidence="2 3">
    <name type="scientific">Aduncisulcus paluster</name>
    <dbReference type="NCBI Taxonomy" id="2918883"/>
    <lineage>
        <taxon>Eukaryota</taxon>
        <taxon>Metamonada</taxon>
        <taxon>Carpediemonas-like organisms</taxon>
        <taxon>Aduncisulcus</taxon>
    </lineage>
</organism>
<dbReference type="Proteomes" id="UP001057375">
    <property type="component" value="Unassembled WGS sequence"/>
</dbReference>
<evidence type="ECO:0000313" key="3">
    <source>
        <dbReference type="Proteomes" id="UP001057375"/>
    </source>
</evidence>
<proteinExistence type="predicted"/>